<evidence type="ECO:0000256" key="1">
    <source>
        <dbReference type="ARBA" id="ARBA00011900"/>
    </source>
</evidence>
<evidence type="ECO:0000256" key="4">
    <source>
        <dbReference type="ARBA" id="ARBA00022691"/>
    </source>
</evidence>
<dbReference type="Pfam" id="PF12950">
    <property type="entry name" value="TaqI_C"/>
    <property type="match status" value="1"/>
</dbReference>
<dbReference type="Gene3D" id="3.40.50.150">
    <property type="entry name" value="Vaccinia Virus protein VP39"/>
    <property type="match status" value="2"/>
</dbReference>
<dbReference type="EC" id="2.1.1.72" evidence="1"/>
<feature type="coiled-coil region" evidence="8">
    <location>
        <begin position="794"/>
        <end position="828"/>
    </location>
</feature>
<dbReference type="InterPro" id="IPR055573">
    <property type="entry name" value="DUF7149"/>
</dbReference>
<organism evidence="13 14">
    <name type="scientific">Fodinibius sediminis</name>
    <dbReference type="NCBI Taxonomy" id="1214077"/>
    <lineage>
        <taxon>Bacteria</taxon>
        <taxon>Pseudomonadati</taxon>
        <taxon>Balneolota</taxon>
        <taxon>Balneolia</taxon>
        <taxon>Balneolales</taxon>
        <taxon>Balneolaceae</taxon>
        <taxon>Fodinibius</taxon>
    </lineage>
</organism>
<dbReference type="Pfam" id="PF07669">
    <property type="entry name" value="Eco57I"/>
    <property type="match status" value="1"/>
</dbReference>
<dbReference type="Pfam" id="PF25120">
    <property type="entry name" value="DUF7814"/>
    <property type="match status" value="1"/>
</dbReference>
<sequence length="1281" mass="150939">MHIETISARRAVDNAFLQESISKTEFETFRQRLLKLLHQADEAVQDGESEEHLKGLIRPFLNYTNFEEKYYINTKKDQDLAIYNGKSKKSYVGVIIEAKKPSNRSQMITKEDVNKKGFQQSIFYYLRERIDNGNEDIKYVIVTDIYNWFIFDGQDFERHFYESKKLRGWYQQWKKGQKVSSSTQFVYDHLSEFIDELDITIKATKLNVKKYRKLLEKEDLSRDEQKKLVPVFKFFTPTHLLKLPFASDSNELNKAFYRELLYIMGLKEYKEKGTHYITRLDKENRQHASLIENTVIQLKSLNVLSQLPNRKEYGQNEDEQLFNVAIQLLITWINRILFLKLLEAQLYKYHQEDGRFRFLNHRDIKEYDGLNKLFFQVLAVPGEERSDRINTHFGHIPYLNSSLFDVAEIERQTIRISELEDGLQMPVHPRSKIRNRDGERLKGEKISALEYLLRFLDAYNFNTEGTAEVQEEAKTLINASVLGRIFEKINGYKDGSFFTPGYITEYMCRETIRRAVVQKFNDTFEDWDCEDIEGVAGKISRHEVPYKEANEIVNSTTICDPAVGSGHFLVSALNELIAIKSDLRIFVDDHNQRIRDVEISVDNDELSISVGQDPFFEYRVHHSWKDDNSIERTVGPDTQRLQKAIFREKNILIENCMFGVDINPNSVNICRLRLWIELLKHAYYKESTGFQQLEVLPNIDINIKQGNSLVSRFDLNADLSHILSNNEDLIIEEYKRAVRSYKETGERVDKRALKEQISSIKESFSVGLKELHPVRQDLKKQKEILIREETKLDLFEGEKKSKKEQKKIKRAEKKIAKLEEELVELENASFYDQAFEWRFEFPEVLDEDGNYTGFDVVIGNPPYVRQELLKEIKPYLKESYEVYHGTADLYQYFIQKGMQILKEKGHFQYIVSNKWMRANYGKSLRKWLRNHQIKSIVDFGDLPVFEEATTYPCLLGLHNTDVNNVFQAATIEDLNFESLDKRVDHLEMKVDQTKLLDEGWTLISQDGQELIQKLRKQGNSLEKYVNGKIYRGILTGLNKAFIIDQEQRENLISQDQRSDDLIKPFLKGRDINRYETPKTKQYLILIPNGWTNDQTNDENKWDWFRSEYPAIAKHLSQYEEKAKKRYDQGEYWWELRACSYYDEFEQPKIILPDIADRGNFTLDNTGEYYMVNTAYMICNSEKYLLGVLASNLIDFFYRNICSKYRGNYLRFIYQYLEQIPIVKPESETKEKVESLVDQILTAKENDPQADTSKLEEEIDQLVYELYELSVEEIAIVEESVE</sequence>
<dbReference type="InterPro" id="IPR056716">
    <property type="entry name" value="DUF7814"/>
</dbReference>
<dbReference type="InterPro" id="IPR025931">
    <property type="entry name" value="TaqI_C"/>
</dbReference>
<dbReference type="InterPro" id="IPR002052">
    <property type="entry name" value="DNA_methylase_N6_adenine_CS"/>
</dbReference>
<dbReference type="InterPro" id="IPR011639">
    <property type="entry name" value="MethylTrfase_TaqI-like_dom"/>
</dbReference>
<keyword evidence="8" id="KW-0175">Coiled coil</keyword>
<dbReference type="PANTHER" id="PTHR33841:SF1">
    <property type="entry name" value="DNA METHYLTRANSFERASE A"/>
    <property type="match status" value="1"/>
</dbReference>
<keyword evidence="5" id="KW-0680">Restriction system</keyword>
<name>A0A521C0U1_9BACT</name>
<keyword evidence="2 13" id="KW-0489">Methyltransferase</keyword>
<dbReference type="GO" id="GO:0003677">
    <property type="term" value="F:DNA binding"/>
    <property type="evidence" value="ECO:0007669"/>
    <property type="project" value="UniProtKB-KW"/>
</dbReference>
<dbReference type="PANTHER" id="PTHR33841">
    <property type="entry name" value="DNA METHYLTRANSFERASE YEEA-RELATED"/>
    <property type="match status" value="1"/>
</dbReference>
<dbReference type="GO" id="GO:0009307">
    <property type="term" value="P:DNA restriction-modification system"/>
    <property type="evidence" value="ECO:0007669"/>
    <property type="project" value="UniProtKB-KW"/>
</dbReference>
<evidence type="ECO:0000313" key="14">
    <source>
        <dbReference type="Proteomes" id="UP000317593"/>
    </source>
</evidence>
<feature type="domain" description="DUF7814" evidence="12">
    <location>
        <begin position="249"/>
        <end position="477"/>
    </location>
</feature>
<dbReference type="EMBL" id="FXTH01000004">
    <property type="protein sequence ID" value="SMO53008.1"/>
    <property type="molecule type" value="Genomic_DNA"/>
</dbReference>
<dbReference type="SUPFAM" id="SSF53335">
    <property type="entry name" value="S-adenosyl-L-methionine-dependent methyltransferases"/>
    <property type="match status" value="1"/>
</dbReference>
<dbReference type="InterPro" id="IPR029063">
    <property type="entry name" value="SAM-dependent_MTases_sf"/>
</dbReference>
<evidence type="ECO:0000256" key="2">
    <source>
        <dbReference type="ARBA" id="ARBA00022603"/>
    </source>
</evidence>
<feature type="domain" description="TaqI-like C-terminal specificity" evidence="10">
    <location>
        <begin position="1063"/>
        <end position="1221"/>
    </location>
</feature>
<reference evidence="13 14" key="1">
    <citation type="submission" date="2017-05" db="EMBL/GenBank/DDBJ databases">
        <authorList>
            <person name="Varghese N."/>
            <person name="Submissions S."/>
        </authorList>
    </citation>
    <scope>NUCLEOTIDE SEQUENCE [LARGE SCALE GENOMIC DNA]</scope>
    <source>
        <strain evidence="13 14">DSM 21194</strain>
    </source>
</reference>
<evidence type="ECO:0000256" key="3">
    <source>
        <dbReference type="ARBA" id="ARBA00022679"/>
    </source>
</evidence>
<dbReference type="RefSeq" id="WP_142713751.1">
    <property type="nucleotide sequence ID" value="NZ_FXTH01000004.1"/>
</dbReference>
<comment type="catalytic activity">
    <reaction evidence="7">
        <text>a 2'-deoxyadenosine in DNA + S-adenosyl-L-methionine = an N(6)-methyl-2'-deoxyadenosine in DNA + S-adenosyl-L-homocysteine + H(+)</text>
        <dbReference type="Rhea" id="RHEA:15197"/>
        <dbReference type="Rhea" id="RHEA-COMP:12418"/>
        <dbReference type="Rhea" id="RHEA-COMP:12419"/>
        <dbReference type="ChEBI" id="CHEBI:15378"/>
        <dbReference type="ChEBI" id="CHEBI:57856"/>
        <dbReference type="ChEBI" id="CHEBI:59789"/>
        <dbReference type="ChEBI" id="CHEBI:90615"/>
        <dbReference type="ChEBI" id="CHEBI:90616"/>
        <dbReference type="EC" id="2.1.1.72"/>
    </reaction>
</comment>
<evidence type="ECO:0000259" key="9">
    <source>
        <dbReference type="Pfam" id="PF07669"/>
    </source>
</evidence>
<dbReference type="PROSITE" id="PS00092">
    <property type="entry name" value="N6_MTASE"/>
    <property type="match status" value="1"/>
</dbReference>
<keyword evidence="14" id="KW-1185">Reference proteome</keyword>
<gene>
    <name evidence="13" type="ORF">SAMN06265218_104249</name>
</gene>
<protein>
    <recommendedName>
        <fullName evidence="1">site-specific DNA-methyltransferase (adenine-specific)</fullName>
        <ecNumber evidence="1">2.1.1.72</ecNumber>
    </recommendedName>
</protein>
<evidence type="ECO:0000256" key="8">
    <source>
        <dbReference type="SAM" id="Coils"/>
    </source>
</evidence>
<evidence type="ECO:0000259" key="11">
    <source>
        <dbReference type="Pfam" id="PF23653"/>
    </source>
</evidence>
<evidence type="ECO:0000256" key="7">
    <source>
        <dbReference type="ARBA" id="ARBA00047942"/>
    </source>
</evidence>
<keyword evidence="6" id="KW-0238">DNA-binding</keyword>
<evidence type="ECO:0000259" key="10">
    <source>
        <dbReference type="Pfam" id="PF12950"/>
    </source>
</evidence>
<dbReference type="GO" id="GO:0009007">
    <property type="term" value="F:site-specific DNA-methyltransferase (adenine-specific) activity"/>
    <property type="evidence" value="ECO:0007669"/>
    <property type="project" value="UniProtKB-EC"/>
</dbReference>
<dbReference type="PRINTS" id="PR00507">
    <property type="entry name" value="N12N6MTFRASE"/>
</dbReference>
<evidence type="ECO:0000313" key="13">
    <source>
        <dbReference type="EMBL" id="SMO53008.1"/>
    </source>
</evidence>
<feature type="domain" description="DUF7149" evidence="11">
    <location>
        <begin position="7"/>
        <end position="248"/>
    </location>
</feature>
<dbReference type="Proteomes" id="UP000317593">
    <property type="component" value="Unassembled WGS sequence"/>
</dbReference>
<evidence type="ECO:0000256" key="5">
    <source>
        <dbReference type="ARBA" id="ARBA00022747"/>
    </source>
</evidence>
<dbReference type="InterPro" id="IPR050953">
    <property type="entry name" value="N4_N6_ade-DNA_methylase"/>
</dbReference>
<dbReference type="GO" id="GO:0032259">
    <property type="term" value="P:methylation"/>
    <property type="evidence" value="ECO:0007669"/>
    <property type="project" value="UniProtKB-KW"/>
</dbReference>
<dbReference type="Pfam" id="PF23653">
    <property type="entry name" value="DUF7149"/>
    <property type="match status" value="1"/>
</dbReference>
<proteinExistence type="predicted"/>
<dbReference type="OrthoDB" id="32195at2"/>
<evidence type="ECO:0000259" key="12">
    <source>
        <dbReference type="Pfam" id="PF25120"/>
    </source>
</evidence>
<keyword evidence="4" id="KW-0949">S-adenosyl-L-methionine</keyword>
<accession>A0A521C0U1</accession>
<feature type="domain" description="Type II methyltransferase M.TaqI-like" evidence="9">
    <location>
        <begin position="655"/>
        <end position="945"/>
    </location>
</feature>
<evidence type="ECO:0000256" key="6">
    <source>
        <dbReference type="ARBA" id="ARBA00023125"/>
    </source>
</evidence>
<keyword evidence="3" id="KW-0808">Transferase</keyword>